<dbReference type="Proteomes" id="UP000600918">
    <property type="component" value="Unassembled WGS sequence"/>
</dbReference>
<protein>
    <submittedName>
        <fullName evidence="1">Uncharacterized protein</fullName>
    </submittedName>
</protein>
<name>A0A834P484_VESPE</name>
<proteinExistence type="predicted"/>
<accession>A0A834P484</accession>
<gene>
    <name evidence="1" type="ORF">H0235_007159</name>
</gene>
<dbReference type="EMBL" id="JACSDY010000005">
    <property type="protein sequence ID" value="KAF7427465.1"/>
    <property type="molecule type" value="Genomic_DNA"/>
</dbReference>
<sequence length="74" mass="8534">MIMKRVLTCENHEVPLVLREKSMEFFCNIPNVTRLEDKMKGDSLRESITAEAGQRQRSEFFRDAKEMKISAGVG</sequence>
<reference evidence="1" key="1">
    <citation type="journal article" date="2020" name="G3 (Bethesda)">
        <title>High-Quality Assemblies for Three Invasive Social Wasps from the &lt;i&gt;Vespula&lt;/i&gt; Genus.</title>
        <authorList>
            <person name="Harrop T.W.R."/>
            <person name="Guhlin J."/>
            <person name="McLaughlin G.M."/>
            <person name="Permina E."/>
            <person name="Stockwell P."/>
            <person name="Gilligan J."/>
            <person name="Le Lec M.F."/>
            <person name="Gruber M.A.M."/>
            <person name="Quinn O."/>
            <person name="Lovegrove M."/>
            <person name="Duncan E.J."/>
            <person name="Remnant E.J."/>
            <person name="Van Eeckhoven J."/>
            <person name="Graham B."/>
            <person name="Knapp R.A."/>
            <person name="Langford K.W."/>
            <person name="Kronenberg Z."/>
            <person name="Press M.O."/>
            <person name="Eacker S.M."/>
            <person name="Wilson-Rankin E.E."/>
            <person name="Purcell J."/>
            <person name="Lester P.J."/>
            <person name="Dearden P.K."/>
        </authorList>
    </citation>
    <scope>NUCLEOTIDE SEQUENCE</scope>
    <source>
        <strain evidence="1">Volc-1</strain>
    </source>
</reference>
<evidence type="ECO:0000313" key="1">
    <source>
        <dbReference type="EMBL" id="KAF7427465.1"/>
    </source>
</evidence>
<comment type="caution">
    <text evidence="1">The sequence shown here is derived from an EMBL/GenBank/DDBJ whole genome shotgun (WGS) entry which is preliminary data.</text>
</comment>
<evidence type="ECO:0000313" key="2">
    <source>
        <dbReference type="Proteomes" id="UP000600918"/>
    </source>
</evidence>
<keyword evidence="2" id="KW-1185">Reference proteome</keyword>
<organism evidence="1 2">
    <name type="scientific">Vespula pensylvanica</name>
    <name type="common">Western yellow jacket</name>
    <name type="synonym">Wasp</name>
    <dbReference type="NCBI Taxonomy" id="30213"/>
    <lineage>
        <taxon>Eukaryota</taxon>
        <taxon>Metazoa</taxon>
        <taxon>Ecdysozoa</taxon>
        <taxon>Arthropoda</taxon>
        <taxon>Hexapoda</taxon>
        <taxon>Insecta</taxon>
        <taxon>Pterygota</taxon>
        <taxon>Neoptera</taxon>
        <taxon>Endopterygota</taxon>
        <taxon>Hymenoptera</taxon>
        <taxon>Apocrita</taxon>
        <taxon>Aculeata</taxon>
        <taxon>Vespoidea</taxon>
        <taxon>Vespidae</taxon>
        <taxon>Vespinae</taxon>
        <taxon>Vespula</taxon>
    </lineage>
</organism>
<dbReference type="AlphaFoldDB" id="A0A834P484"/>